<dbReference type="GO" id="GO:0046872">
    <property type="term" value="F:metal ion binding"/>
    <property type="evidence" value="ECO:0007669"/>
    <property type="project" value="UniProtKB-KW"/>
</dbReference>
<feature type="binding site" evidence="5">
    <location>
        <position position="76"/>
    </location>
    <ligand>
        <name>Mn(2+)</name>
        <dbReference type="ChEBI" id="CHEBI:29035"/>
    </ligand>
</feature>
<evidence type="ECO:0000256" key="5">
    <source>
        <dbReference type="PIRSR" id="PIRSR000349-1"/>
    </source>
</evidence>
<organism evidence="10 11">
    <name type="scientific">Paraburkholderia graminis</name>
    <dbReference type="NCBI Taxonomy" id="60548"/>
    <lineage>
        <taxon>Bacteria</taxon>
        <taxon>Pseudomonadati</taxon>
        <taxon>Pseudomonadota</taxon>
        <taxon>Betaproteobacteria</taxon>
        <taxon>Burkholderiales</taxon>
        <taxon>Burkholderiaceae</taxon>
        <taxon>Paraburkholderia</taxon>
    </lineage>
</organism>
<evidence type="ECO:0000313" key="10">
    <source>
        <dbReference type="EMBL" id="MDR6208298.1"/>
    </source>
</evidence>
<protein>
    <recommendedName>
        <fullName evidence="2 6">Superoxide dismutase</fullName>
        <ecNumber evidence="2 6">1.15.1.1</ecNumber>
    </recommendedName>
</protein>
<dbReference type="Gene3D" id="3.55.40.20">
    <property type="entry name" value="Iron/manganese superoxide dismutase, C-terminal domain"/>
    <property type="match status" value="1"/>
</dbReference>
<dbReference type="PIRSF" id="PIRSF000349">
    <property type="entry name" value="SODismutase"/>
    <property type="match status" value="1"/>
</dbReference>
<evidence type="ECO:0000259" key="9">
    <source>
        <dbReference type="Pfam" id="PF02777"/>
    </source>
</evidence>
<dbReference type="InterPro" id="IPR036314">
    <property type="entry name" value="SOD_C_sf"/>
</dbReference>
<feature type="binding site" evidence="5">
    <location>
        <position position="213"/>
    </location>
    <ligand>
        <name>Mn(2+)</name>
        <dbReference type="ChEBI" id="CHEBI:29035"/>
    </ligand>
</feature>
<dbReference type="Proteomes" id="UP001245184">
    <property type="component" value="Unassembled WGS sequence"/>
</dbReference>
<evidence type="ECO:0000256" key="7">
    <source>
        <dbReference type="SAM" id="MobiDB-lite"/>
    </source>
</evidence>
<evidence type="ECO:0000256" key="3">
    <source>
        <dbReference type="ARBA" id="ARBA00022723"/>
    </source>
</evidence>
<dbReference type="InterPro" id="IPR019833">
    <property type="entry name" value="Mn/Fe_SOD_BS"/>
</dbReference>
<dbReference type="EC" id="1.15.1.1" evidence="2 6"/>
<evidence type="ECO:0000259" key="8">
    <source>
        <dbReference type="Pfam" id="PF00081"/>
    </source>
</evidence>
<gene>
    <name evidence="10" type="ORF">QF025_007099</name>
</gene>
<comment type="similarity">
    <text evidence="1 6">Belongs to the iron/manganese superoxide dismutase family.</text>
</comment>
<comment type="caution">
    <text evidence="10">The sequence shown here is derived from an EMBL/GenBank/DDBJ whole genome shotgun (WGS) entry which is preliminary data.</text>
</comment>
<dbReference type="InterPro" id="IPR019832">
    <property type="entry name" value="Mn/Fe_SOD_C"/>
</dbReference>
<dbReference type="Pfam" id="PF00081">
    <property type="entry name" value="Sod_Fe_N"/>
    <property type="match status" value="1"/>
</dbReference>
<comment type="catalytic activity">
    <reaction evidence="6">
        <text>2 superoxide + 2 H(+) = H2O2 + O2</text>
        <dbReference type="Rhea" id="RHEA:20696"/>
        <dbReference type="ChEBI" id="CHEBI:15378"/>
        <dbReference type="ChEBI" id="CHEBI:15379"/>
        <dbReference type="ChEBI" id="CHEBI:16240"/>
        <dbReference type="ChEBI" id="CHEBI:18421"/>
        <dbReference type="EC" id="1.15.1.1"/>
    </reaction>
</comment>
<dbReference type="InterPro" id="IPR036324">
    <property type="entry name" value="Mn/Fe_SOD_N_sf"/>
</dbReference>
<dbReference type="SUPFAM" id="SSF46609">
    <property type="entry name" value="Fe,Mn superoxide dismutase (SOD), N-terminal domain"/>
    <property type="match status" value="1"/>
</dbReference>
<evidence type="ECO:0000313" key="11">
    <source>
        <dbReference type="Proteomes" id="UP001245184"/>
    </source>
</evidence>
<feature type="binding site" evidence="5">
    <location>
        <position position="209"/>
    </location>
    <ligand>
        <name>Mn(2+)</name>
        <dbReference type="ChEBI" id="CHEBI:29035"/>
    </ligand>
</feature>
<dbReference type="InterPro" id="IPR019831">
    <property type="entry name" value="Mn/Fe_SOD_N"/>
</dbReference>
<dbReference type="InterPro" id="IPR006311">
    <property type="entry name" value="TAT_signal"/>
</dbReference>
<evidence type="ECO:0000256" key="6">
    <source>
        <dbReference type="RuleBase" id="RU000414"/>
    </source>
</evidence>
<dbReference type="PROSITE" id="PS00088">
    <property type="entry name" value="SOD_MN"/>
    <property type="match status" value="1"/>
</dbReference>
<keyword evidence="3 5" id="KW-0479">Metal-binding</keyword>
<evidence type="ECO:0000256" key="2">
    <source>
        <dbReference type="ARBA" id="ARBA00012682"/>
    </source>
</evidence>
<proteinExistence type="inferred from homology"/>
<feature type="domain" description="Manganese/iron superoxide dismutase N-terminal" evidence="8">
    <location>
        <begin position="53"/>
        <end position="136"/>
    </location>
</feature>
<sequence>MQNSSPSRRSFRAAALNIGVGAALNVSPTGARAQQTQRVASTLPQPFGASPQTLTPLPYAESALEPVISAATVALHYGKHHRAYFDNLAKLTPNTPFAGQSLEALIITRRNDPDQESIFNNAGQAWNHNFYWHSLSPTRTERSPALRAAIDRDFGSVDALNAKLASISAAQFGSGWGWLVADHGKLSVMKTANADNPLAHGLVPLLTIDVWEHAYYLQYQNRRPEYLTRVIGSLVNWDFASANFSRA</sequence>
<name>A0ABD5CSK0_9BURK</name>
<dbReference type="PROSITE" id="PS51318">
    <property type="entry name" value="TAT"/>
    <property type="match status" value="1"/>
</dbReference>
<evidence type="ECO:0000256" key="4">
    <source>
        <dbReference type="ARBA" id="ARBA00023002"/>
    </source>
</evidence>
<comment type="function">
    <text evidence="6">Destroys radicals which are normally produced within the cells and which are toxic to biological systems.</text>
</comment>
<dbReference type="InterPro" id="IPR001189">
    <property type="entry name" value="Mn/Fe_SOD"/>
</dbReference>
<dbReference type="Pfam" id="PF02777">
    <property type="entry name" value="Sod_Fe_C"/>
    <property type="match status" value="1"/>
</dbReference>
<dbReference type="GO" id="GO:0004784">
    <property type="term" value="F:superoxide dismutase activity"/>
    <property type="evidence" value="ECO:0007669"/>
    <property type="project" value="UniProtKB-EC"/>
</dbReference>
<keyword evidence="4 6" id="KW-0560">Oxidoreductase</keyword>
<reference evidence="10 11" key="1">
    <citation type="submission" date="2023-08" db="EMBL/GenBank/DDBJ databases">
        <title>Genome sequencing of plant associated microbes to promote plant fitness in Sorghum bicolor and Oryza sativa.</title>
        <authorList>
            <person name="Coleman-Derr D."/>
        </authorList>
    </citation>
    <scope>NUCLEOTIDE SEQUENCE [LARGE SCALE GENOMIC DNA]</scope>
    <source>
        <strain evidence="10 11">SLBN-33</strain>
    </source>
</reference>
<dbReference type="SUPFAM" id="SSF54719">
    <property type="entry name" value="Fe,Mn superoxide dismutase (SOD), C-terminal domain"/>
    <property type="match status" value="1"/>
</dbReference>
<feature type="binding site" evidence="5">
    <location>
        <position position="128"/>
    </location>
    <ligand>
        <name>Mn(2+)</name>
        <dbReference type="ChEBI" id="CHEBI:29035"/>
    </ligand>
</feature>
<feature type="region of interest" description="Disordered" evidence="7">
    <location>
        <begin position="27"/>
        <end position="47"/>
    </location>
</feature>
<dbReference type="EMBL" id="JAVIZN010000003">
    <property type="protein sequence ID" value="MDR6208298.1"/>
    <property type="molecule type" value="Genomic_DNA"/>
</dbReference>
<dbReference type="PANTHER" id="PTHR42769:SF3">
    <property type="entry name" value="SUPEROXIDE DISMUTASE [FE] 2, CHLOROPLASTIC"/>
    <property type="match status" value="1"/>
</dbReference>
<dbReference type="Gene3D" id="1.10.287.990">
    <property type="entry name" value="Fe,Mn superoxide dismutase (SOD) domain"/>
    <property type="match status" value="1"/>
</dbReference>
<feature type="domain" description="Manganese/iron superoxide dismutase C-terminal" evidence="9">
    <location>
        <begin position="144"/>
        <end position="242"/>
    </location>
</feature>
<evidence type="ECO:0000256" key="1">
    <source>
        <dbReference type="ARBA" id="ARBA00008714"/>
    </source>
</evidence>
<accession>A0ABD5CSK0</accession>
<dbReference type="PANTHER" id="PTHR42769">
    <property type="entry name" value="SUPEROXIDE DISMUTASE"/>
    <property type="match status" value="1"/>
</dbReference>
<dbReference type="AlphaFoldDB" id="A0ABD5CSK0"/>
<dbReference type="PRINTS" id="PR01703">
    <property type="entry name" value="MNSODISMTASE"/>
</dbReference>